<gene>
    <name evidence="2" type="ORF">PV07_09977</name>
</gene>
<dbReference type="GeneID" id="27349171"/>
<keyword evidence="1" id="KW-1133">Transmembrane helix</keyword>
<feature type="transmembrane region" description="Helical" evidence="1">
    <location>
        <begin position="155"/>
        <end position="178"/>
    </location>
</feature>
<keyword evidence="1" id="KW-0472">Membrane</keyword>
<feature type="transmembrane region" description="Helical" evidence="1">
    <location>
        <begin position="74"/>
        <end position="96"/>
    </location>
</feature>
<dbReference type="AlphaFoldDB" id="A0A0D2CL13"/>
<dbReference type="Proteomes" id="UP000054466">
    <property type="component" value="Unassembled WGS sequence"/>
</dbReference>
<feature type="transmembrane region" description="Helical" evidence="1">
    <location>
        <begin position="108"/>
        <end position="135"/>
    </location>
</feature>
<dbReference type="RefSeq" id="XP_016244465.1">
    <property type="nucleotide sequence ID" value="XM_016397274.1"/>
</dbReference>
<protein>
    <submittedName>
        <fullName evidence="2">Uncharacterized protein</fullName>
    </submittedName>
</protein>
<feature type="transmembrane region" description="Helical" evidence="1">
    <location>
        <begin position="216"/>
        <end position="235"/>
    </location>
</feature>
<organism evidence="2 3">
    <name type="scientific">Cladophialophora immunda</name>
    <dbReference type="NCBI Taxonomy" id="569365"/>
    <lineage>
        <taxon>Eukaryota</taxon>
        <taxon>Fungi</taxon>
        <taxon>Dikarya</taxon>
        <taxon>Ascomycota</taxon>
        <taxon>Pezizomycotina</taxon>
        <taxon>Eurotiomycetes</taxon>
        <taxon>Chaetothyriomycetidae</taxon>
        <taxon>Chaetothyriales</taxon>
        <taxon>Herpotrichiellaceae</taxon>
        <taxon>Cladophialophora</taxon>
    </lineage>
</organism>
<dbReference type="HOGENOM" id="CLU_081621_0_0_1"/>
<evidence type="ECO:0000256" key="1">
    <source>
        <dbReference type="SAM" id="Phobius"/>
    </source>
</evidence>
<reference evidence="2 3" key="1">
    <citation type="submission" date="2015-01" db="EMBL/GenBank/DDBJ databases">
        <title>The Genome Sequence of Cladophialophora immunda CBS83496.</title>
        <authorList>
            <consortium name="The Broad Institute Genomics Platform"/>
            <person name="Cuomo C."/>
            <person name="de Hoog S."/>
            <person name="Gorbushina A."/>
            <person name="Stielow B."/>
            <person name="Teixiera M."/>
            <person name="Abouelleil A."/>
            <person name="Chapman S.B."/>
            <person name="Priest M."/>
            <person name="Young S.K."/>
            <person name="Wortman J."/>
            <person name="Nusbaum C."/>
            <person name="Birren B."/>
        </authorList>
    </citation>
    <scope>NUCLEOTIDE SEQUENCE [LARGE SCALE GENOMIC DNA]</scope>
    <source>
        <strain evidence="2 3">CBS 83496</strain>
    </source>
</reference>
<feature type="transmembrane region" description="Helical" evidence="1">
    <location>
        <begin position="190"/>
        <end position="210"/>
    </location>
</feature>
<accession>A0A0D2CL13</accession>
<name>A0A0D2CL13_9EURO</name>
<evidence type="ECO:0000313" key="2">
    <source>
        <dbReference type="EMBL" id="KIW24249.1"/>
    </source>
</evidence>
<dbReference type="EMBL" id="KN847045">
    <property type="protein sequence ID" value="KIW24249.1"/>
    <property type="molecule type" value="Genomic_DNA"/>
</dbReference>
<keyword evidence="1" id="KW-0812">Transmembrane</keyword>
<evidence type="ECO:0000313" key="3">
    <source>
        <dbReference type="Proteomes" id="UP000054466"/>
    </source>
</evidence>
<feature type="transmembrane region" description="Helical" evidence="1">
    <location>
        <begin position="28"/>
        <end position="54"/>
    </location>
</feature>
<keyword evidence="3" id="KW-1185">Reference proteome</keyword>
<proteinExistence type="predicted"/>
<dbReference type="VEuPathDB" id="FungiDB:PV07_09977"/>
<sequence>MSLQKVSDGFDRFLYRLSHSKFIRDPRVLHYVCTACGTLSGLTFFAGFLAASFLPPLPPYWSAERTQEHYMHHWNGIHAASALFMFSGMFFIPYVGEISHQMRRIPNIPWILPMIQLGAGAYSVIGFQLPGMALAAAALRKDRNPEILQFANDQFWLFAIMPFQSFWPWSWSWAYAILLDDREKPLYPKYMALFNFFAPLSFLFGVAIHVTTTGPFAWNGGLAFWIPLVLFGLQYSGDTFYLFRAIYNNYFETADEEQALPSDHNGPAKIE</sequence>
<dbReference type="OrthoDB" id="3449024at2759"/>